<protein>
    <submittedName>
        <fullName evidence="1">Uncharacterized protein</fullName>
    </submittedName>
</protein>
<name>A0A3N6RPQ5_9CYAN</name>
<keyword evidence="2" id="KW-1185">Reference proteome</keyword>
<organism evidence="1 2">
    <name type="scientific">Okeania hirsuta</name>
    <dbReference type="NCBI Taxonomy" id="1458930"/>
    <lineage>
        <taxon>Bacteria</taxon>
        <taxon>Bacillati</taxon>
        <taxon>Cyanobacteriota</taxon>
        <taxon>Cyanophyceae</taxon>
        <taxon>Oscillatoriophycideae</taxon>
        <taxon>Oscillatoriales</taxon>
        <taxon>Microcoleaceae</taxon>
        <taxon>Okeania</taxon>
    </lineage>
</organism>
<reference evidence="1 2" key="1">
    <citation type="journal article" date="2018" name="ACS Chem. Biol.">
        <title>Ketoreductase domain dysfunction expands chemodiversity: malyngamide biosynthesis in the cyanobacterium Okeania hirsuta.</title>
        <authorList>
            <person name="Moss N.A."/>
            <person name="Leao T."/>
            <person name="Rankin M."/>
            <person name="McCullough T.M."/>
            <person name="Qu P."/>
            <person name="Korobeynikov A."/>
            <person name="Smith J.L."/>
            <person name="Gerwick L."/>
            <person name="Gerwick W.H."/>
        </authorList>
    </citation>
    <scope>NUCLEOTIDE SEQUENCE [LARGE SCALE GENOMIC DNA]</scope>
    <source>
        <strain evidence="1 2">PAB10Feb10-1</strain>
    </source>
</reference>
<dbReference type="AlphaFoldDB" id="A0A3N6RPQ5"/>
<gene>
    <name evidence="1" type="ORF">D5R40_04150</name>
</gene>
<evidence type="ECO:0000313" key="2">
    <source>
        <dbReference type="Proteomes" id="UP000269154"/>
    </source>
</evidence>
<dbReference type="Proteomes" id="UP000269154">
    <property type="component" value="Unassembled WGS sequence"/>
</dbReference>
<dbReference type="EMBL" id="RCBY01000013">
    <property type="protein sequence ID" value="RQH53462.1"/>
    <property type="molecule type" value="Genomic_DNA"/>
</dbReference>
<comment type="caution">
    <text evidence="1">The sequence shown here is derived from an EMBL/GenBank/DDBJ whole genome shotgun (WGS) entry which is preliminary data.</text>
</comment>
<proteinExistence type="predicted"/>
<accession>A0A3N6RPQ5</accession>
<sequence length="74" mass="8424">MLQSRLEYLYFGGRKAEGSYATMLKDFFQLKLNSIHAPMLPDMISRALMAVTILDIQAQSIVETSRDGRVFKPI</sequence>
<evidence type="ECO:0000313" key="1">
    <source>
        <dbReference type="EMBL" id="RQH53462.1"/>
    </source>
</evidence>